<dbReference type="STRING" id="74557.A0A1V9Y4F6"/>
<feature type="coiled-coil region" evidence="1">
    <location>
        <begin position="7"/>
        <end position="41"/>
    </location>
</feature>
<dbReference type="EMBL" id="JNBS01005179">
    <property type="protein sequence ID" value="OQR80587.1"/>
    <property type="molecule type" value="Genomic_DNA"/>
</dbReference>
<reference evidence="2 3" key="1">
    <citation type="journal article" date="2014" name="Genome Biol. Evol.">
        <title>The secreted proteins of Achlya hypogyna and Thraustotheca clavata identify the ancestral oomycete secretome and reveal gene acquisitions by horizontal gene transfer.</title>
        <authorList>
            <person name="Misner I."/>
            <person name="Blouin N."/>
            <person name="Leonard G."/>
            <person name="Richards T.A."/>
            <person name="Lane C.E."/>
        </authorList>
    </citation>
    <scope>NUCLEOTIDE SEQUENCE [LARGE SCALE GENOMIC DNA]</scope>
    <source>
        <strain evidence="2 3">ATCC 34112</strain>
    </source>
</reference>
<gene>
    <name evidence="2" type="ORF">THRCLA_11982</name>
</gene>
<feature type="coiled-coil region" evidence="1">
    <location>
        <begin position="67"/>
        <end position="94"/>
    </location>
</feature>
<evidence type="ECO:0000256" key="1">
    <source>
        <dbReference type="SAM" id="Coils"/>
    </source>
</evidence>
<evidence type="ECO:0000313" key="3">
    <source>
        <dbReference type="Proteomes" id="UP000243217"/>
    </source>
</evidence>
<keyword evidence="1" id="KW-0175">Coiled coil</keyword>
<organism evidence="2 3">
    <name type="scientific">Thraustotheca clavata</name>
    <dbReference type="NCBI Taxonomy" id="74557"/>
    <lineage>
        <taxon>Eukaryota</taxon>
        <taxon>Sar</taxon>
        <taxon>Stramenopiles</taxon>
        <taxon>Oomycota</taxon>
        <taxon>Saprolegniomycetes</taxon>
        <taxon>Saprolegniales</taxon>
        <taxon>Achlyaceae</taxon>
        <taxon>Thraustotheca</taxon>
    </lineage>
</organism>
<proteinExistence type="predicted"/>
<dbReference type="OrthoDB" id="10485262at2759"/>
<dbReference type="AlphaFoldDB" id="A0A1V9Y4F6"/>
<feature type="non-terminal residue" evidence="2">
    <location>
        <position position="1"/>
    </location>
</feature>
<name>A0A1V9Y4F6_9STRA</name>
<comment type="caution">
    <text evidence="2">The sequence shown here is derived from an EMBL/GenBank/DDBJ whole genome shotgun (WGS) entry which is preliminary data.</text>
</comment>
<dbReference type="Proteomes" id="UP000243217">
    <property type="component" value="Unassembled WGS sequence"/>
</dbReference>
<evidence type="ECO:0000313" key="2">
    <source>
        <dbReference type="EMBL" id="OQR80587.1"/>
    </source>
</evidence>
<sequence length="143" mass="16199">DESGRMLSTLQLEVQKWRDLHAAQQNELEQLRSENKRIKEAYTAAGASFAALNQHNKQQSKANLRLMSTHAALIKSQEEKMKKYQKQIQDLKEEVRLAKIPADSSAQENVLDVLRESHVAPDVMAKVLTCFSSNSSFPTMRST</sequence>
<keyword evidence="3" id="KW-1185">Reference proteome</keyword>
<protein>
    <submittedName>
        <fullName evidence="2">Myosin</fullName>
    </submittedName>
</protein>
<accession>A0A1V9Y4F6</accession>